<dbReference type="InterPro" id="IPR013762">
    <property type="entry name" value="Integrase-like_cat_sf"/>
</dbReference>
<evidence type="ECO:0000256" key="1">
    <source>
        <dbReference type="ARBA" id="ARBA00008857"/>
    </source>
</evidence>
<feature type="domain" description="Core-binding (CB)" evidence="7">
    <location>
        <begin position="68"/>
        <end position="149"/>
    </location>
</feature>
<evidence type="ECO:0000313" key="9">
    <source>
        <dbReference type="Proteomes" id="UP001220217"/>
    </source>
</evidence>
<dbReference type="PROSITE" id="PS51898">
    <property type="entry name" value="TYR_RECOMBINASE"/>
    <property type="match status" value="1"/>
</dbReference>
<evidence type="ECO:0000256" key="2">
    <source>
        <dbReference type="ARBA" id="ARBA00022908"/>
    </source>
</evidence>
<evidence type="ECO:0000256" key="3">
    <source>
        <dbReference type="ARBA" id="ARBA00023125"/>
    </source>
</evidence>
<proteinExistence type="inferred from homology"/>
<keyword evidence="3 5" id="KW-0238">DNA-binding</keyword>
<dbReference type="InterPro" id="IPR010998">
    <property type="entry name" value="Integrase_recombinase_N"/>
</dbReference>
<dbReference type="Proteomes" id="UP001220217">
    <property type="component" value="Chromosome"/>
</dbReference>
<dbReference type="EMBL" id="CP118718">
    <property type="protein sequence ID" value="WEA46857.1"/>
    <property type="molecule type" value="Genomic_DNA"/>
</dbReference>
<dbReference type="Gene3D" id="1.10.150.130">
    <property type="match status" value="1"/>
</dbReference>
<feature type="domain" description="Tyr recombinase" evidence="6">
    <location>
        <begin position="179"/>
        <end position="383"/>
    </location>
</feature>
<evidence type="ECO:0000313" key="8">
    <source>
        <dbReference type="EMBL" id="WEA46857.1"/>
    </source>
</evidence>
<dbReference type="InterPro" id="IPR044068">
    <property type="entry name" value="CB"/>
</dbReference>
<evidence type="ECO:0000256" key="4">
    <source>
        <dbReference type="ARBA" id="ARBA00023172"/>
    </source>
</evidence>
<dbReference type="PANTHER" id="PTHR30349">
    <property type="entry name" value="PHAGE INTEGRASE-RELATED"/>
    <property type="match status" value="1"/>
</dbReference>
<sequence>MHLRKVKSKTAKSGYTWMFKIDIGVDPVTGKRKQTTRRGFATRQEAVEAYTKLKNQLYKGVQFSTKDVLFADLADEWLRSYEKTVKVSTVLNRKKSLKHLKYFLGSLKVNKIKRNTYQNVLNMLHDKGYAHNTLTSIQAVANMIFKYALELDLIHQNPASLVKIPKKQKTIEEIENTEEEVKFLEKDELLEFLRIAKTDGLYLDYQMFALLAYTGMRSGELLALKWSDIDFKGSTISITKTLYNPQNNINEYQLLTPKTEGSIRTIPMDPFIKNMLHKHKVEQSKIKLLTGKDYLDENFVIAKPSGHPELPQIIRFRMTRLLKRTTFNKFVTPHSLRHTTTSLLIEAGIGVKEIQEILGHKDIQTTMNIYAHMTNSMKEKTSQKFTEFMRSLSENI</sequence>
<dbReference type="InterPro" id="IPR011010">
    <property type="entry name" value="DNA_brk_join_enz"/>
</dbReference>
<gene>
    <name evidence="8" type="ORF">PWO00_13095</name>
</gene>
<dbReference type="CDD" id="cd01189">
    <property type="entry name" value="INT_ICEBs1_C_like"/>
    <property type="match status" value="1"/>
</dbReference>
<accession>A0ABD7X3N6</accession>
<dbReference type="InterPro" id="IPR002104">
    <property type="entry name" value="Integrase_catalytic"/>
</dbReference>
<dbReference type="Pfam" id="PF00589">
    <property type="entry name" value="Phage_integrase"/>
    <property type="match status" value="1"/>
</dbReference>
<dbReference type="SUPFAM" id="SSF56349">
    <property type="entry name" value="DNA breaking-rejoining enzymes"/>
    <property type="match status" value="1"/>
</dbReference>
<dbReference type="GO" id="GO:0006310">
    <property type="term" value="P:DNA recombination"/>
    <property type="evidence" value="ECO:0007669"/>
    <property type="project" value="UniProtKB-KW"/>
</dbReference>
<dbReference type="PANTHER" id="PTHR30349:SF64">
    <property type="entry name" value="PROPHAGE INTEGRASE INTD-RELATED"/>
    <property type="match status" value="1"/>
</dbReference>
<evidence type="ECO:0000256" key="5">
    <source>
        <dbReference type="PROSITE-ProRule" id="PRU01248"/>
    </source>
</evidence>
<protein>
    <submittedName>
        <fullName evidence="8">Tyrosine-type recombinase/integrase</fullName>
    </submittedName>
</protein>
<dbReference type="GO" id="GO:0015074">
    <property type="term" value="P:DNA integration"/>
    <property type="evidence" value="ECO:0007669"/>
    <property type="project" value="UniProtKB-KW"/>
</dbReference>
<dbReference type="GO" id="GO:0003677">
    <property type="term" value="F:DNA binding"/>
    <property type="evidence" value="ECO:0007669"/>
    <property type="project" value="UniProtKB-UniRule"/>
</dbReference>
<name>A0ABD7X3N6_PRIAR</name>
<evidence type="ECO:0000259" key="6">
    <source>
        <dbReference type="PROSITE" id="PS51898"/>
    </source>
</evidence>
<dbReference type="InterPro" id="IPR028259">
    <property type="entry name" value="AP2-like_int_N"/>
</dbReference>
<keyword evidence="2" id="KW-0229">DNA integration</keyword>
<keyword evidence="4" id="KW-0233">DNA recombination</keyword>
<dbReference type="AlphaFoldDB" id="A0ABD7X3N6"/>
<dbReference type="InterPro" id="IPR050090">
    <property type="entry name" value="Tyrosine_recombinase_XerCD"/>
</dbReference>
<dbReference type="RefSeq" id="WP_275037548.1">
    <property type="nucleotide sequence ID" value="NZ_CP118718.1"/>
</dbReference>
<organism evidence="8 9">
    <name type="scientific">Priestia aryabhattai</name>
    <name type="common">Bacillus aryabhattai</name>
    <dbReference type="NCBI Taxonomy" id="412384"/>
    <lineage>
        <taxon>Bacteria</taxon>
        <taxon>Bacillati</taxon>
        <taxon>Bacillota</taxon>
        <taxon>Bacilli</taxon>
        <taxon>Bacillales</taxon>
        <taxon>Bacillaceae</taxon>
        <taxon>Priestia</taxon>
    </lineage>
</organism>
<comment type="similarity">
    <text evidence="1">Belongs to the 'phage' integrase family.</text>
</comment>
<evidence type="ECO:0000259" key="7">
    <source>
        <dbReference type="PROSITE" id="PS51900"/>
    </source>
</evidence>
<dbReference type="PROSITE" id="PS51900">
    <property type="entry name" value="CB"/>
    <property type="match status" value="1"/>
</dbReference>
<dbReference type="Pfam" id="PF14659">
    <property type="entry name" value="Phage_int_SAM_3"/>
    <property type="match status" value="1"/>
</dbReference>
<dbReference type="Pfam" id="PF14657">
    <property type="entry name" value="Arm-DNA-bind_4"/>
    <property type="match status" value="1"/>
</dbReference>
<dbReference type="Gene3D" id="1.10.443.10">
    <property type="entry name" value="Intergrase catalytic core"/>
    <property type="match status" value="1"/>
</dbReference>
<dbReference type="InterPro" id="IPR004107">
    <property type="entry name" value="Integrase_SAM-like_N"/>
</dbReference>
<reference evidence="8 9" key="1">
    <citation type="submission" date="2023-02" db="EMBL/GenBank/DDBJ databases">
        <title>Complete genome sequence of Priestia aryabhattai G5MAi6, a methanol-tolerant strain isolated from tap water in Hong Kong.</title>
        <authorList>
            <person name="Leung K.M."/>
            <person name="Lai G.K.K."/>
            <person name="Griffin S.D.J."/>
        </authorList>
    </citation>
    <scope>NUCLEOTIDE SEQUENCE [LARGE SCALE GENOMIC DNA]</scope>
    <source>
        <strain evidence="8 9">G5MAi6</strain>
    </source>
</reference>